<keyword evidence="2" id="KW-1185">Reference proteome</keyword>
<accession>A0A254TCP1</accession>
<dbReference type="InterPro" id="IPR010732">
    <property type="entry name" value="T6SS_TssG-like"/>
</dbReference>
<dbReference type="EMBL" id="LSTO01000001">
    <property type="protein sequence ID" value="OWW19072.1"/>
    <property type="molecule type" value="Genomic_DNA"/>
</dbReference>
<gene>
    <name evidence="1" type="ORF">AYR66_05765</name>
</gene>
<dbReference type="Proteomes" id="UP000197535">
    <property type="component" value="Unassembled WGS sequence"/>
</dbReference>
<dbReference type="PANTHER" id="PTHR35564">
    <property type="match status" value="1"/>
</dbReference>
<proteinExistence type="predicted"/>
<dbReference type="AlphaFoldDB" id="A0A254TCP1"/>
<dbReference type="PANTHER" id="PTHR35564:SF4">
    <property type="entry name" value="CYTOPLASMIC PROTEIN"/>
    <property type="match status" value="1"/>
</dbReference>
<name>A0A254TCP1_9BURK</name>
<organism evidence="1 2">
    <name type="scientific">Noviherbaspirillum denitrificans</name>
    <dbReference type="NCBI Taxonomy" id="1968433"/>
    <lineage>
        <taxon>Bacteria</taxon>
        <taxon>Pseudomonadati</taxon>
        <taxon>Pseudomonadota</taxon>
        <taxon>Betaproteobacteria</taxon>
        <taxon>Burkholderiales</taxon>
        <taxon>Oxalobacteraceae</taxon>
        <taxon>Noviherbaspirillum</taxon>
    </lineage>
</organism>
<dbReference type="NCBIfam" id="TIGR03347">
    <property type="entry name" value="VI_chp_1"/>
    <property type="match status" value="1"/>
</dbReference>
<reference evidence="1 2" key="1">
    <citation type="submission" date="2016-02" db="EMBL/GenBank/DDBJ databases">
        <authorList>
            <person name="Wen L."/>
            <person name="He K."/>
            <person name="Yang H."/>
        </authorList>
    </citation>
    <scope>NUCLEOTIDE SEQUENCE [LARGE SCALE GENOMIC DNA]</scope>
    <source>
        <strain evidence="1 2">TSA40</strain>
    </source>
</reference>
<sequence>MLTLAAGERTVPKGLRFGSPLSLAFPASEITGAQVVSGDNAKGPATTHLSVGFMGMTGPSAALPVAYTETLIERRNFHRDTAAHAFLDMFTHRSVSLFYQAWRKYRFHIPYEAGEREGFTRNTLDLVGAGLKSMRGEPASEASFPPMLLSHFAGLLSQKPVSATSLAAVLRAYFRVPVSIEQFVGQWIRLSGPEQTSLGGGNCTLGETSVAGERMWDRQNKMCVRIGPLDRVHFADFLPGRPGALALRRIVEFCVGQTLACDVSLILEQSCVPPPVLGGGEGGGLRLGYNSWLHAEAPSNDLDNACFSILE</sequence>
<evidence type="ECO:0000313" key="1">
    <source>
        <dbReference type="EMBL" id="OWW19072.1"/>
    </source>
</evidence>
<evidence type="ECO:0008006" key="3">
    <source>
        <dbReference type="Google" id="ProtNLM"/>
    </source>
</evidence>
<protein>
    <recommendedName>
        <fullName evidence="3">Type VI secretion protein</fullName>
    </recommendedName>
</protein>
<dbReference type="Pfam" id="PF06996">
    <property type="entry name" value="T6SS_TssG"/>
    <property type="match status" value="1"/>
</dbReference>
<evidence type="ECO:0000313" key="2">
    <source>
        <dbReference type="Proteomes" id="UP000197535"/>
    </source>
</evidence>
<comment type="caution">
    <text evidence="1">The sequence shown here is derived from an EMBL/GenBank/DDBJ whole genome shotgun (WGS) entry which is preliminary data.</text>
</comment>